<reference evidence="2 3" key="1">
    <citation type="submission" date="2024-05" db="EMBL/GenBank/DDBJ databases">
        <authorList>
            <person name="Wallberg A."/>
        </authorList>
    </citation>
    <scope>NUCLEOTIDE SEQUENCE [LARGE SCALE GENOMIC DNA]</scope>
</reference>
<dbReference type="GO" id="GO:0003779">
    <property type="term" value="F:actin binding"/>
    <property type="evidence" value="ECO:0007669"/>
    <property type="project" value="TreeGrafter"/>
</dbReference>
<gene>
    <name evidence="2" type="ORF">MNOR_LOCUS13679</name>
</gene>
<name>A0AAV2QMG4_MEGNR</name>
<dbReference type="Gene3D" id="2.130.10.10">
    <property type="entry name" value="YVTN repeat-like/Quinoprotein amine dehydrogenase"/>
    <property type="match status" value="1"/>
</dbReference>
<dbReference type="InterPro" id="IPR016534">
    <property type="entry name" value="VPS16"/>
</dbReference>
<dbReference type="GO" id="GO:0005768">
    <property type="term" value="C:endosome"/>
    <property type="evidence" value="ECO:0007669"/>
    <property type="project" value="TreeGrafter"/>
</dbReference>
<dbReference type="EMBL" id="CAXKWB010007930">
    <property type="protein sequence ID" value="CAL4089001.1"/>
    <property type="molecule type" value="Genomic_DNA"/>
</dbReference>
<evidence type="ECO:0000313" key="3">
    <source>
        <dbReference type="Proteomes" id="UP001497623"/>
    </source>
</evidence>
<feature type="domain" description="Vps16 N-terminal" evidence="1">
    <location>
        <begin position="28"/>
        <end position="392"/>
    </location>
</feature>
<comment type="caution">
    <text evidence="2">The sequence shown here is derived from an EMBL/GenBank/DDBJ whole genome shotgun (WGS) entry which is preliminary data.</text>
</comment>
<dbReference type="InterPro" id="IPR006926">
    <property type="entry name" value="Vps16_N"/>
</dbReference>
<dbReference type="SUPFAM" id="SSF50978">
    <property type="entry name" value="WD40 repeat-like"/>
    <property type="match status" value="1"/>
</dbReference>
<dbReference type="InterPro" id="IPR015943">
    <property type="entry name" value="WD40/YVTN_repeat-like_dom_sf"/>
</dbReference>
<dbReference type="GO" id="GO:0005765">
    <property type="term" value="C:lysosomal membrane"/>
    <property type="evidence" value="ECO:0007669"/>
    <property type="project" value="TreeGrafter"/>
</dbReference>
<evidence type="ECO:0000259" key="1">
    <source>
        <dbReference type="Pfam" id="PF04841"/>
    </source>
</evidence>
<dbReference type="AlphaFoldDB" id="A0AAV2QMG4"/>
<dbReference type="PANTHER" id="PTHR12811:SF0">
    <property type="entry name" value="VACUOLAR PROTEIN SORTING-ASSOCIATED PROTEIN 16 HOMOLOG"/>
    <property type="match status" value="1"/>
</dbReference>
<protein>
    <recommendedName>
        <fullName evidence="1">Vps16 N-terminal domain-containing protein</fullName>
    </recommendedName>
</protein>
<dbReference type="GO" id="GO:0030897">
    <property type="term" value="C:HOPS complex"/>
    <property type="evidence" value="ECO:0007669"/>
    <property type="project" value="TreeGrafter"/>
</dbReference>
<organism evidence="2 3">
    <name type="scientific">Meganyctiphanes norvegica</name>
    <name type="common">Northern krill</name>
    <name type="synonym">Thysanopoda norvegica</name>
    <dbReference type="NCBI Taxonomy" id="48144"/>
    <lineage>
        <taxon>Eukaryota</taxon>
        <taxon>Metazoa</taxon>
        <taxon>Ecdysozoa</taxon>
        <taxon>Arthropoda</taxon>
        <taxon>Crustacea</taxon>
        <taxon>Multicrustacea</taxon>
        <taxon>Malacostraca</taxon>
        <taxon>Eumalacostraca</taxon>
        <taxon>Eucarida</taxon>
        <taxon>Euphausiacea</taxon>
        <taxon>Euphausiidae</taxon>
        <taxon>Meganyctiphanes</taxon>
    </lineage>
</organism>
<dbReference type="PANTHER" id="PTHR12811">
    <property type="entry name" value="VACUOLAR PROTEIN SORTING VPS16"/>
    <property type="match status" value="1"/>
</dbReference>
<feature type="non-terminal residue" evidence="2">
    <location>
        <position position="612"/>
    </location>
</feature>
<sequence>MEKCLYGNMKSIQWNGVVVSIWGTSWWQQHPYGGPIALTRDETKFNKTQVSGKPIVFIFTSAGRKISSFKWNSGYLLSVGWSRSEDLVCIQEDGAVLLYDMFGTYQHTFNMGQEVKDTRVAGAQVFSSHQGTGVAVLTKANRIFVVNNIEEPRTRKYPDMPSGCNVECWCAVREGRQTNILVSQGRELLLLNQQEQRPQQLYPEWSDGGGCIVAMAVSSNSRHIAMLSDSGKLWLGSSDMRIKYCEYDAKSQLKPKQIAWCGTGAVVLLWDLTLEVVSVNGEASSYYLDSGSHLVQELDAVRIIGSSHHDLLQKVPLVVTETVGIGSMAPGALLLEAANSFRERSTRAMDCLGMISENLEEAVSQCLQAAQHQFTHKTQKMLLRVSILGKDTSYHRENHNMVPSNKMLFRVSILCKVISYKRKKNCYAVDATALRGGSVLDNWTRFLKTTWLFSSLSLRWLRYQMDLESINQLSELTENNSGHNSENFCEPAGGNTMESVHTDFEERMTRKMSCEMSRLSGFLGSKISESNQKKINIHLHDYNFTLTKVVLLLLLRLLETYGSIRCRLPTEDSSSRQRPYDRLTVCGTSSEFLTFLGGFPLTSTRVHEYCCR</sequence>
<accession>A0AAV2QMG4</accession>
<dbReference type="GO" id="GO:0016197">
    <property type="term" value="P:endosomal transport"/>
    <property type="evidence" value="ECO:0007669"/>
    <property type="project" value="TreeGrafter"/>
</dbReference>
<dbReference type="InterPro" id="IPR036322">
    <property type="entry name" value="WD40_repeat_dom_sf"/>
</dbReference>
<dbReference type="GO" id="GO:0042144">
    <property type="term" value="P:vacuole fusion, non-autophagic"/>
    <property type="evidence" value="ECO:0007669"/>
    <property type="project" value="TreeGrafter"/>
</dbReference>
<keyword evidence="3" id="KW-1185">Reference proteome</keyword>
<evidence type="ECO:0000313" key="2">
    <source>
        <dbReference type="EMBL" id="CAL4089001.1"/>
    </source>
</evidence>
<dbReference type="Proteomes" id="UP001497623">
    <property type="component" value="Unassembled WGS sequence"/>
</dbReference>
<dbReference type="GO" id="GO:0006886">
    <property type="term" value="P:intracellular protein transport"/>
    <property type="evidence" value="ECO:0007669"/>
    <property type="project" value="InterPro"/>
</dbReference>
<proteinExistence type="predicted"/>
<dbReference type="Pfam" id="PF04841">
    <property type="entry name" value="Vps16_N"/>
    <property type="match status" value="1"/>
</dbReference>